<keyword evidence="2" id="KW-1185">Reference proteome</keyword>
<proteinExistence type="predicted"/>
<reference evidence="2" key="1">
    <citation type="submission" date="2019-07" db="EMBL/GenBank/DDBJ databases">
        <title>De Novo Assembly of kiwifruit Actinidia rufa.</title>
        <authorList>
            <person name="Sugita-Konishi S."/>
            <person name="Sato K."/>
            <person name="Mori E."/>
            <person name="Abe Y."/>
            <person name="Kisaki G."/>
            <person name="Hamano K."/>
            <person name="Suezawa K."/>
            <person name="Otani M."/>
            <person name="Fukuda T."/>
            <person name="Manabe T."/>
            <person name="Gomi K."/>
            <person name="Tabuchi M."/>
            <person name="Akimitsu K."/>
            <person name="Kataoka I."/>
        </authorList>
    </citation>
    <scope>NUCLEOTIDE SEQUENCE [LARGE SCALE GENOMIC DNA]</scope>
    <source>
        <strain evidence="2">cv. Fuchu</strain>
    </source>
</reference>
<protein>
    <submittedName>
        <fullName evidence="1">Uncharacterized protein</fullName>
    </submittedName>
</protein>
<accession>A0A7J0E1B5</accession>
<evidence type="ECO:0000313" key="1">
    <source>
        <dbReference type="EMBL" id="GFS46401.1"/>
    </source>
</evidence>
<dbReference type="EMBL" id="BJWL01000466">
    <property type="protein sequence ID" value="GFS46401.1"/>
    <property type="molecule type" value="Genomic_DNA"/>
</dbReference>
<evidence type="ECO:0000313" key="2">
    <source>
        <dbReference type="Proteomes" id="UP000585474"/>
    </source>
</evidence>
<dbReference type="AlphaFoldDB" id="A0A7J0E1B5"/>
<gene>
    <name evidence="1" type="ORF">Acr_00g0102010</name>
</gene>
<organism evidence="1 2">
    <name type="scientific">Actinidia rufa</name>
    <dbReference type="NCBI Taxonomy" id="165716"/>
    <lineage>
        <taxon>Eukaryota</taxon>
        <taxon>Viridiplantae</taxon>
        <taxon>Streptophyta</taxon>
        <taxon>Embryophyta</taxon>
        <taxon>Tracheophyta</taxon>
        <taxon>Spermatophyta</taxon>
        <taxon>Magnoliopsida</taxon>
        <taxon>eudicotyledons</taxon>
        <taxon>Gunneridae</taxon>
        <taxon>Pentapetalae</taxon>
        <taxon>asterids</taxon>
        <taxon>Ericales</taxon>
        <taxon>Actinidiaceae</taxon>
        <taxon>Actinidia</taxon>
    </lineage>
</organism>
<comment type="caution">
    <text evidence="1">The sequence shown here is derived from an EMBL/GenBank/DDBJ whole genome shotgun (WGS) entry which is preliminary data.</text>
</comment>
<dbReference type="Proteomes" id="UP000585474">
    <property type="component" value="Unassembled WGS sequence"/>
</dbReference>
<sequence>MRSNNYCYTYPHRFLAFFEFYYKTNSAHELVLELLLGSMVSWTPYFLAPLQQFEPFWQSHCQIRARYNDILPYFWQYCSIGSKPLDQNLLEINGRSGFIAGVAKFGNAKLAAKFGSNNCWPLE</sequence>
<name>A0A7J0E1B5_9ERIC</name>